<dbReference type="Proteomes" id="UP001189122">
    <property type="component" value="Unassembled WGS sequence"/>
</dbReference>
<dbReference type="InterPro" id="IPR016024">
    <property type="entry name" value="ARM-type_fold"/>
</dbReference>
<dbReference type="SUPFAM" id="SSF48371">
    <property type="entry name" value="ARM repeat"/>
    <property type="match status" value="1"/>
</dbReference>
<protein>
    <submittedName>
        <fullName evidence="2">Uncharacterized protein</fullName>
    </submittedName>
</protein>
<proteinExistence type="predicted"/>
<sequence>MENYQNFSTFQKVLITDGIESMCSNRRVYFKAITQLNSFPTCIMLHRFRPDVAFMLLRKAYKDPHLGFVCRLASRSLQKLVVPTSSEEVFIPVSDSTSSLPDETAKSEVSLINLLDITSVEEGVFHMLCACAAQPLLCCKLAESSVDFLSILPLVQALLPALRPHLVLSKILFDGFSQWNHPLVLCALSQIVAMSSSPAYYPLLHASAGYLSSFSVSQAKAACVMIDLCSGALAPWLPMVTAKVDLAIELIEDLLGVIQGAELVAIHEFPVKCELPCFSLCEQPFTNVCSLGCFSQLVIQLLYSQGGSESIVHFRSALKYIILALSGYVDDILAKYKEVKHKVLFLVEMLEDFLEPVMSIVKGTIAFRDASTTFSAKQEERCEMALNIIRTAVQKPTVLPSLEREWRRGSVAPSVILYTLGPNIPLPPEIDKCKPSSSKTIERERLPTSNDYVHATSSKPINVDDSDGKIDLLEISMKVDMLDDANLLFAPPELKNTSLMKISNLVKGGSLDKISADPIDSVKDDKHQNKRMSDEQFRDDFIFDNGLSAQYLNLQANYLQLVYYEDCKSRASEFRQLALDLHSQVEITPESHDAAIDALLLAAECYVNPFFIMSLSRPKHLCNLYGIGPGNHKKHDGMELRSICPKNTHDLEAIDRLERTRDKTVLEILLQAAKLDREYNQKVSHNTEPRYDTEECRQYDNISLVDMQHADSITLVRQNQALLCQFVMRYLQKDQLNLHEILLQSLLFILQYATELFSLPEDVIDVILRSAEHLNGVLTSHRPLNGGTLQLSPAKLHAVQRHCLLLQKLVIASLGVDDEMESAGISRNGFQYRSLVPPTCWIQKIPIFSSCPFPLARFLGWMAVSHLAKKYLSDQLFLTLDLSHLTSLLSVFADDLALTEDLGVNKALVSTLQQTGAQQNLQSDKDFGSSDPSNDHHLFRILHPDLYRFFPMMKNQFLTFGDTILRTVCLRLSSLPSAAVPDILCWLSDLCTSPLLGNGKDLVLTTNPPDRSRRLPATNVKAIIPCVLEAIISKHLEAMLPEMPRVTQTLISLCRSSFCDVSFLDVVFALLKPLISYALRKFAQDEPVLRDEHSSNDLESLCFEEIFSFIKCKIENNSVTGKRSYNGSRVIFILGGLYPDLSFRRKKEILLSLLEWTDFTTLEPTTSFMIISWRFSSLENIGIFIPIQKGKEEANTSSAVQLVDADGHDSLLTTNVEIAGSIGLLSIRPLSLVEVEEISNVLESLVRKLCPAIEACWGLHFKLATKLTVSTTKCLLFLDGEIEDVLQCGSGDYTSKNWVASLEGLTEAILMNQRNHCWQVASCMLDYVFQLPLNFSDTSVIHLCSVMKSFCSLAPRISWRLQTDKWLLSLIKRDISNLGAHDHLIDVFCSMLGHWEPEQRYVALRHLGRLVGLDVNDGVPTLTVQIGAVTFNLVKSAHDSILSKVISGTWDRVASVASSDPSMQLRAHAMALLSGFVPFTEQSRLQSFLAAVHTLPGLGRRAYTTHEVPFTRLSIGLLANACLYSSFDDVSLISDDVWQKLEYITMSKTGFDAMEKSVCEALCKLRTEFNDAKESHILDLVPSKIYTVISSLASVQAYFDFFSQKSKKRLRLDSELDEAEIELELLQKERTLQNISEGPDKEAHLLADISNDSKDVFRLQQIKEEIRSMHRTFGFENRTCALALL</sequence>
<evidence type="ECO:0000313" key="3">
    <source>
        <dbReference type="Proteomes" id="UP001189122"/>
    </source>
</evidence>
<feature type="coiled-coil region" evidence="1">
    <location>
        <begin position="1609"/>
        <end position="1636"/>
    </location>
</feature>
<evidence type="ECO:0000256" key="1">
    <source>
        <dbReference type="SAM" id="Coils"/>
    </source>
</evidence>
<gene>
    <name evidence="2" type="ORF">SI7747_10013481</name>
</gene>
<accession>A0A7I8JA34</accession>
<name>A0A7I8JA34_SPIIN</name>
<dbReference type="EMBL" id="CACRZD030000010">
    <property type="protein sequence ID" value="CAA6667088.1"/>
    <property type="molecule type" value="Genomic_DNA"/>
</dbReference>
<reference evidence="2 3" key="1">
    <citation type="submission" date="2019-12" db="EMBL/GenBank/DDBJ databases">
        <authorList>
            <person name="Scholz U."/>
            <person name="Mascher M."/>
            <person name="Fiebig A."/>
        </authorList>
    </citation>
    <scope>NUCLEOTIDE SEQUENCE</scope>
</reference>
<keyword evidence="1" id="KW-0175">Coiled coil</keyword>
<evidence type="ECO:0000313" key="2">
    <source>
        <dbReference type="EMBL" id="CAA2627832.1"/>
    </source>
</evidence>
<organism evidence="2">
    <name type="scientific">Spirodela intermedia</name>
    <name type="common">Intermediate duckweed</name>
    <dbReference type="NCBI Taxonomy" id="51605"/>
    <lineage>
        <taxon>Eukaryota</taxon>
        <taxon>Viridiplantae</taxon>
        <taxon>Streptophyta</taxon>
        <taxon>Embryophyta</taxon>
        <taxon>Tracheophyta</taxon>
        <taxon>Spermatophyta</taxon>
        <taxon>Magnoliopsida</taxon>
        <taxon>Liliopsida</taxon>
        <taxon>Araceae</taxon>
        <taxon>Lemnoideae</taxon>
        <taxon>Spirodela</taxon>
    </lineage>
</organism>
<dbReference type="PANTHER" id="PTHR35833">
    <property type="entry name" value="GALACTOSE-BINDING DOMAIN-LIKE, ARMADILLO-TYPE FOLD PROTEIN-RELATED"/>
    <property type="match status" value="1"/>
</dbReference>
<dbReference type="EMBL" id="LR743597">
    <property type="protein sequence ID" value="CAA2627832.1"/>
    <property type="molecule type" value="Genomic_DNA"/>
</dbReference>
<keyword evidence="3" id="KW-1185">Reference proteome</keyword>
<dbReference type="PANTHER" id="PTHR35833:SF1">
    <property type="entry name" value="GALACTOSE-BINDING DOMAIN-CONTAINING PROTEIN"/>
    <property type="match status" value="1"/>
</dbReference>